<dbReference type="InterPro" id="IPR009057">
    <property type="entry name" value="Homeodomain-like_sf"/>
</dbReference>
<dbReference type="Proteomes" id="UP001153678">
    <property type="component" value="Unassembled WGS sequence"/>
</dbReference>
<proteinExistence type="predicted"/>
<evidence type="ECO:0000313" key="2">
    <source>
        <dbReference type="Proteomes" id="UP001153678"/>
    </source>
</evidence>
<dbReference type="EMBL" id="CAMKVN010024674">
    <property type="protein sequence ID" value="CAI2200556.1"/>
    <property type="molecule type" value="Genomic_DNA"/>
</dbReference>
<feature type="non-terminal residue" evidence="1">
    <location>
        <position position="101"/>
    </location>
</feature>
<gene>
    <name evidence="1" type="ORF">FWILDA_LOCUS19628</name>
</gene>
<protein>
    <submittedName>
        <fullName evidence="1">1834_t:CDS:1</fullName>
    </submittedName>
</protein>
<evidence type="ECO:0000313" key="1">
    <source>
        <dbReference type="EMBL" id="CAI2200556.1"/>
    </source>
</evidence>
<accession>A0A9W4TB73</accession>
<dbReference type="SUPFAM" id="SSF46689">
    <property type="entry name" value="Homeodomain-like"/>
    <property type="match status" value="1"/>
</dbReference>
<organism evidence="1 2">
    <name type="scientific">Funneliformis geosporum</name>
    <dbReference type="NCBI Taxonomy" id="1117311"/>
    <lineage>
        <taxon>Eukaryota</taxon>
        <taxon>Fungi</taxon>
        <taxon>Fungi incertae sedis</taxon>
        <taxon>Mucoromycota</taxon>
        <taxon>Glomeromycotina</taxon>
        <taxon>Glomeromycetes</taxon>
        <taxon>Glomerales</taxon>
        <taxon>Glomeraceae</taxon>
        <taxon>Funneliformis</taxon>
    </lineage>
</organism>
<reference evidence="1" key="1">
    <citation type="submission" date="2022-08" db="EMBL/GenBank/DDBJ databases">
        <authorList>
            <person name="Kallberg Y."/>
            <person name="Tangrot J."/>
            <person name="Rosling A."/>
        </authorList>
    </citation>
    <scope>NUCLEOTIDE SEQUENCE</scope>
    <source>
        <strain evidence="1">Wild A</strain>
    </source>
</reference>
<dbReference type="OrthoDB" id="2430155at2759"/>
<sequence length="101" mass="11868">MARLKEEERIQICTLLDEKLYMPVELAKRYSVSISTITRLYNKYKKTQTTKDLPKTGRPRKIHERGERQVIRYIKSGECSNATEVKKKLQSDYDVEVTAQT</sequence>
<name>A0A9W4TB73_9GLOM</name>
<dbReference type="AlphaFoldDB" id="A0A9W4TB73"/>
<comment type="caution">
    <text evidence="1">The sequence shown here is derived from an EMBL/GenBank/DDBJ whole genome shotgun (WGS) entry which is preliminary data.</text>
</comment>
<keyword evidence="2" id="KW-1185">Reference proteome</keyword>